<dbReference type="EMBL" id="GBHO01022109">
    <property type="protein sequence ID" value="JAG21495.1"/>
    <property type="molecule type" value="Transcribed_RNA"/>
</dbReference>
<dbReference type="EMBL" id="GBHO01040515">
    <property type="protein sequence ID" value="JAG03089.1"/>
    <property type="molecule type" value="Transcribed_RNA"/>
</dbReference>
<evidence type="ECO:0000313" key="2">
    <source>
        <dbReference type="EMBL" id="JAG03089.1"/>
    </source>
</evidence>
<evidence type="ECO:0000313" key="4">
    <source>
        <dbReference type="EMBL" id="JAG10769.1"/>
    </source>
</evidence>
<dbReference type="EMBL" id="GBHO01022108">
    <property type="protein sequence ID" value="JAG21496.1"/>
    <property type="molecule type" value="Transcribed_RNA"/>
</dbReference>
<evidence type="ECO:0000313" key="5">
    <source>
        <dbReference type="EMBL" id="JAG21492.1"/>
    </source>
</evidence>
<name>A0A0A9XND6_LYGHE</name>
<dbReference type="GO" id="GO:0008168">
    <property type="term" value="F:methyltransferase activity"/>
    <property type="evidence" value="ECO:0007669"/>
    <property type="project" value="UniProtKB-KW"/>
</dbReference>
<sequence length="216" mass="24314">MGQLMCTLQNTCSDSVQLNTTFLFGELCHTKPYNSKNSYVNSNSINTPTLPITFDAVQFMRGYVQAPIAIIAFNDATKVFTKIQYWIETDRYTLVEITDTNLDTYFDPKLTIKVEFGRYTTPALHRAEVVAGGTHYVATYWNVNINLRRGVVSDVSWDNSCSDCPNSFCIYGEQCAVDVAACRKDLSCNFKVCCVLGVGGVTAFLFYFIYCTHITY</sequence>
<keyword evidence="6" id="KW-0808">Transferase</keyword>
<accession>A0A0A9XND6</accession>
<evidence type="ECO:0000313" key="3">
    <source>
        <dbReference type="EMBL" id="JAG03105.1"/>
    </source>
</evidence>
<reference evidence="6" key="1">
    <citation type="journal article" date="2014" name="PLoS ONE">
        <title>Transcriptome-Based Identification of ABC Transporters in the Western Tarnished Plant Bug Lygus hesperus.</title>
        <authorList>
            <person name="Hull J.J."/>
            <person name="Chaney K."/>
            <person name="Geib S.M."/>
            <person name="Fabrick J.A."/>
            <person name="Brent C.S."/>
            <person name="Walsh D."/>
            <person name="Lavine L.C."/>
        </authorList>
    </citation>
    <scope>NUCLEOTIDE SEQUENCE</scope>
</reference>
<reference evidence="6" key="2">
    <citation type="submission" date="2014-07" db="EMBL/GenBank/DDBJ databases">
        <authorList>
            <person name="Hull J."/>
        </authorList>
    </citation>
    <scope>NUCLEOTIDE SEQUENCE</scope>
</reference>
<dbReference type="EMBL" id="GBHO01040499">
    <property type="protein sequence ID" value="JAG03105.1"/>
    <property type="molecule type" value="Transcribed_RNA"/>
</dbReference>
<proteinExistence type="predicted"/>
<dbReference type="EMBL" id="GBHO01022107">
    <property type="protein sequence ID" value="JAG21497.1"/>
    <property type="molecule type" value="Transcribed_RNA"/>
</dbReference>
<keyword evidence="6" id="KW-0489">Methyltransferase</keyword>
<keyword evidence="1" id="KW-1133">Transmembrane helix</keyword>
<dbReference type="GO" id="GO:0032259">
    <property type="term" value="P:methylation"/>
    <property type="evidence" value="ECO:0007669"/>
    <property type="project" value="UniProtKB-KW"/>
</dbReference>
<evidence type="ECO:0000313" key="6">
    <source>
        <dbReference type="EMBL" id="JAG21494.1"/>
    </source>
</evidence>
<dbReference type="EMBL" id="GBHO01032835">
    <property type="protein sequence ID" value="JAG10769.1"/>
    <property type="molecule type" value="Transcribed_RNA"/>
</dbReference>
<organism evidence="6">
    <name type="scientific">Lygus hesperus</name>
    <name type="common">Western plant bug</name>
    <dbReference type="NCBI Taxonomy" id="30085"/>
    <lineage>
        <taxon>Eukaryota</taxon>
        <taxon>Metazoa</taxon>
        <taxon>Ecdysozoa</taxon>
        <taxon>Arthropoda</taxon>
        <taxon>Hexapoda</taxon>
        <taxon>Insecta</taxon>
        <taxon>Pterygota</taxon>
        <taxon>Neoptera</taxon>
        <taxon>Paraneoptera</taxon>
        <taxon>Hemiptera</taxon>
        <taxon>Heteroptera</taxon>
        <taxon>Panheteroptera</taxon>
        <taxon>Cimicomorpha</taxon>
        <taxon>Miridae</taxon>
        <taxon>Mirini</taxon>
        <taxon>Lygus</taxon>
    </lineage>
</organism>
<protein>
    <submittedName>
        <fullName evidence="6">Sterol 24-C-methyltransferase</fullName>
    </submittedName>
</protein>
<dbReference type="EMBL" id="GBHO01022112">
    <property type="protein sequence ID" value="JAG21492.1"/>
    <property type="molecule type" value="Transcribed_RNA"/>
</dbReference>
<keyword evidence="1" id="KW-0472">Membrane</keyword>
<dbReference type="AlphaFoldDB" id="A0A0A9XND6"/>
<gene>
    <name evidence="6" type="primary">ERG6_2</name>
    <name evidence="4" type="synonym">ERG6_0</name>
    <name evidence="5" type="synonym">ERG6_1</name>
    <name evidence="2" type="synonym">ERG6_3</name>
    <name evidence="3" type="synonym">ERG6_4</name>
    <name evidence="7" type="synonym">ERG6_5</name>
    <name evidence="9" type="synonym">ERG6_6</name>
    <name evidence="8" type="synonym">ERG6_7</name>
    <name evidence="4" type="ORF">CM83_41907</name>
    <name evidence="3" type="ORF">CM83_41911</name>
    <name evidence="2" type="ORF">CM83_41914</name>
    <name evidence="9" type="ORF">CM83_41921</name>
    <name evidence="8" type="ORF">CM83_41924</name>
    <name evidence="7" type="ORF">CM83_41928</name>
    <name evidence="6" type="ORF">CM83_41931</name>
    <name evidence="5" type="ORF">CM83_41938</name>
</gene>
<dbReference type="EMBL" id="GBHO01022110">
    <property type="protein sequence ID" value="JAG21494.1"/>
    <property type="molecule type" value="Transcribed_RNA"/>
</dbReference>
<keyword evidence="1" id="KW-0812">Transmembrane</keyword>
<evidence type="ECO:0000256" key="1">
    <source>
        <dbReference type="SAM" id="Phobius"/>
    </source>
</evidence>
<feature type="transmembrane region" description="Helical" evidence="1">
    <location>
        <begin position="192"/>
        <end position="210"/>
    </location>
</feature>
<evidence type="ECO:0000313" key="8">
    <source>
        <dbReference type="EMBL" id="JAG21496.1"/>
    </source>
</evidence>
<evidence type="ECO:0000313" key="7">
    <source>
        <dbReference type="EMBL" id="JAG21495.1"/>
    </source>
</evidence>
<evidence type="ECO:0000313" key="9">
    <source>
        <dbReference type="EMBL" id="JAG21497.1"/>
    </source>
</evidence>